<comment type="caution">
    <text evidence="1">The sequence shown here is derived from an EMBL/GenBank/DDBJ whole genome shotgun (WGS) entry which is preliminary data.</text>
</comment>
<name>A0A5J5D8I7_9PERO</name>
<accession>A0A5J5D8I7</accession>
<protein>
    <submittedName>
        <fullName evidence="1">Uncharacterized protein</fullName>
    </submittedName>
</protein>
<dbReference type="PANTHER" id="PTHR31025:SF31">
    <property type="entry name" value="SI:CH211-166E11.5"/>
    <property type="match status" value="1"/>
</dbReference>
<reference evidence="1 2" key="1">
    <citation type="submission" date="2019-08" db="EMBL/GenBank/DDBJ databases">
        <title>A chromosome-level genome assembly, high-density linkage maps, and genome scans reveal the genomic architecture of hybrid incompatibilities underlying speciation via character displacement in darters (Percidae: Etheostominae).</title>
        <authorList>
            <person name="Moran R.L."/>
            <person name="Catchen J.M."/>
            <person name="Fuller R.C."/>
        </authorList>
    </citation>
    <scope>NUCLEOTIDE SEQUENCE [LARGE SCALE GENOMIC DNA]</scope>
    <source>
        <strain evidence="1">EspeVRDwgs_2016</strain>
        <tissue evidence="1">Muscle</tissue>
    </source>
</reference>
<evidence type="ECO:0000313" key="1">
    <source>
        <dbReference type="EMBL" id="KAA8589769.1"/>
    </source>
</evidence>
<dbReference type="Proteomes" id="UP000327493">
    <property type="component" value="Chromosome 9"/>
</dbReference>
<dbReference type="AlphaFoldDB" id="A0A5J5D8I7"/>
<feature type="non-terminal residue" evidence="1">
    <location>
        <position position="87"/>
    </location>
</feature>
<proteinExistence type="predicted"/>
<keyword evidence="2" id="KW-1185">Reference proteome</keyword>
<organism evidence="1 2">
    <name type="scientific">Etheostoma spectabile</name>
    <name type="common">orangethroat darter</name>
    <dbReference type="NCBI Taxonomy" id="54343"/>
    <lineage>
        <taxon>Eukaryota</taxon>
        <taxon>Metazoa</taxon>
        <taxon>Chordata</taxon>
        <taxon>Craniata</taxon>
        <taxon>Vertebrata</taxon>
        <taxon>Euteleostomi</taxon>
        <taxon>Actinopterygii</taxon>
        <taxon>Neopterygii</taxon>
        <taxon>Teleostei</taxon>
        <taxon>Neoteleostei</taxon>
        <taxon>Acanthomorphata</taxon>
        <taxon>Eupercaria</taxon>
        <taxon>Perciformes</taxon>
        <taxon>Percoidei</taxon>
        <taxon>Percidae</taxon>
        <taxon>Etheostomatinae</taxon>
        <taxon>Etheostoma</taxon>
    </lineage>
</organism>
<sequence>MMSRTFSFRRQETVGKAPGFADLLETWPALFEPPQINKEFRGINAISLEPTFMSQLDKHTPKMVSLFDAKRGAVGQSIKSQMLELIQ</sequence>
<dbReference type="PANTHER" id="PTHR31025">
    <property type="entry name" value="SI:CH211-196P9.1-RELATED"/>
    <property type="match status" value="1"/>
</dbReference>
<dbReference type="EMBL" id="VOFY01000009">
    <property type="protein sequence ID" value="KAA8589769.1"/>
    <property type="molecule type" value="Genomic_DNA"/>
</dbReference>
<gene>
    <name evidence="1" type="ORF">FQN60_013134</name>
</gene>
<evidence type="ECO:0000313" key="2">
    <source>
        <dbReference type="Proteomes" id="UP000327493"/>
    </source>
</evidence>